<dbReference type="Gene3D" id="3.40.50.800">
    <property type="entry name" value="Anticodon-binding domain"/>
    <property type="match status" value="1"/>
</dbReference>
<evidence type="ECO:0000313" key="11">
    <source>
        <dbReference type="EMBL" id="RLG70065.1"/>
    </source>
</evidence>
<dbReference type="Pfam" id="PF03129">
    <property type="entry name" value="HGTP_anticodon"/>
    <property type="match status" value="1"/>
</dbReference>
<evidence type="ECO:0000256" key="8">
    <source>
        <dbReference type="HAMAP-Rule" id="MF_00127"/>
    </source>
</evidence>
<dbReference type="InterPro" id="IPR033656">
    <property type="entry name" value="HisRS_anticodon"/>
</dbReference>
<evidence type="ECO:0000256" key="2">
    <source>
        <dbReference type="ARBA" id="ARBA00022598"/>
    </source>
</evidence>
<comment type="similarity">
    <text evidence="1 8">Belongs to the class-II aminoacyl-tRNA synthetase family.</text>
</comment>
<keyword evidence="3 8" id="KW-0547">Nucleotide-binding</keyword>
<evidence type="ECO:0000256" key="9">
    <source>
        <dbReference type="PIRSR" id="PIRSR001549-1"/>
    </source>
</evidence>
<reference evidence="11 12" key="1">
    <citation type="submission" date="2018-06" db="EMBL/GenBank/DDBJ databases">
        <title>Extensive metabolic versatility and redundancy in microbially diverse, dynamic hydrothermal sediments.</title>
        <authorList>
            <person name="Dombrowski N."/>
            <person name="Teske A."/>
            <person name="Baker B.J."/>
        </authorList>
    </citation>
    <scope>NUCLEOTIDE SEQUENCE [LARGE SCALE GENOMIC DNA]</scope>
    <source>
        <strain evidence="11">B9_G13</strain>
    </source>
</reference>
<evidence type="ECO:0000313" key="12">
    <source>
        <dbReference type="Proteomes" id="UP000277633"/>
    </source>
</evidence>
<keyword evidence="8" id="KW-0963">Cytoplasm</keyword>
<dbReference type="SUPFAM" id="SSF52954">
    <property type="entry name" value="Class II aaRS ABD-related"/>
    <property type="match status" value="1"/>
</dbReference>
<dbReference type="NCBIfam" id="TIGR00442">
    <property type="entry name" value="hisS"/>
    <property type="match status" value="1"/>
</dbReference>
<feature type="binding site" evidence="9">
    <location>
        <begin position="267"/>
        <end position="268"/>
    </location>
    <ligand>
        <name>L-histidine</name>
        <dbReference type="ChEBI" id="CHEBI:57595"/>
    </ligand>
</feature>
<dbReference type="GO" id="GO:0006427">
    <property type="term" value="P:histidyl-tRNA aminoacylation"/>
    <property type="evidence" value="ECO:0007669"/>
    <property type="project" value="UniProtKB-UniRule"/>
</dbReference>
<dbReference type="Pfam" id="PF13393">
    <property type="entry name" value="tRNA-synt_His"/>
    <property type="match status" value="1"/>
</dbReference>
<dbReference type="AlphaFoldDB" id="A0A497JHD7"/>
<dbReference type="PANTHER" id="PTHR11476:SF7">
    <property type="entry name" value="HISTIDINE--TRNA LIGASE"/>
    <property type="match status" value="1"/>
</dbReference>
<dbReference type="Proteomes" id="UP000277633">
    <property type="component" value="Unassembled WGS sequence"/>
</dbReference>
<keyword evidence="6 8" id="KW-0030">Aminoacyl-tRNA synthetase</keyword>
<dbReference type="InterPro" id="IPR045864">
    <property type="entry name" value="aa-tRNA-synth_II/BPL/LPL"/>
</dbReference>
<dbReference type="CDD" id="cd00773">
    <property type="entry name" value="HisRS-like_core"/>
    <property type="match status" value="1"/>
</dbReference>
<dbReference type="PANTHER" id="PTHR11476">
    <property type="entry name" value="HISTIDYL-TRNA SYNTHETASE"/>
    <property type="match status" value="1"/>
</dbReference>
<feature type="binding site" evidence="9">
    <location>
        <position position="109"/>
    </location>
    <ligand>
        <name>L-histidine</name>
        <dbReference type="ChEBI" id="CHEBI:57595"/>
    </ligand>
</feature>
<dbReference type="EMBL" id="QMWO01000025">
    <property type="protein sequence ID" value="RLG70065.1"/>
    <property type="molecule type" value="Genomic_DNA"/>
</dbReference>
<dbReference type="PROSITE" id="PS50862">
    <property type="entry name" value="AA_TRNA_LIGASE_II"/>
    <property type="match status" value="1"/>
</dbReference>
<dbReference type="InterPro" id="IPR004516">
    <property type="entry name" value="HisRS/HisZ"/>
</dbReference>
<name>A0A497JHD7_9ARCH</name>
<sequence>MEFKTVRGMRDFLPEKARKKKFIEETCKRIFELYGFEPLETPIVEELSLLTKKGSAGAEIEQELYTFEDKAGRALGLRFDLTVPLARVVASNKQLAMPFKRYQIGRVYRYDRPQAKRYREFTQADVDIIGVSSVLAELELIALSYDVIKALGIEAYLTINSRELLESLALASSVKEEQLAECFRAMDKAEKLGWAAVEKELEEKGINTELLDIVKKNDLNAAEEKIKERKLSTKGLEEIKELMGYLKAQQLSRFVKVDLALARGLDYYTGIVMEIKIASGPSIGGGGRYDKLIGLYSGRELAATGISFGVDRILDTIEDKLPGETKTKVFVTAVSKELTMQALELTQNIRKLGINAEFDLMQRNISKNLEYANKKGIPYAIILGPRELQAKQFKLKNMESGKECLIGLDELEKLREIL</sequence>
<dbReference type="InterPro" id="IPR041715">
    <property type="entry name" value="HisRS-like_core"/>
</dbReference>
<dbReference type="InterPro" id="IPR006195">
    <property type="entry name" value="aa-tRNA-synth_II"/>
</dbReference>
<evidence type="ECO:0000256" key="7">
    <source>
        <dbReference type="ARBA" id="ARBA00047639"/>
    </source>
</evidence>
<dbReference type="GO" id="GO:0005524">
    <property type="term" value="F:ATP binding"/>
    <property type="evidence" value="ECO:0007669"/>
    <property type="project" value="UniProtKB-UniRule"/>
</dbReference>
<comment type="caution">
    <text evidence="11">The sequence shown here is derived from an EMBL/GenBank/DDBJ whole genome shotgun (WGS) entry which is preliminary data.</text>
</comment>
<keyword evidence="5 8" id="KW-0648">Protein biosynthesis</keyword>
<dbReference type="GO" id="GO:0005737">
    <property type="term" value="C:cytoplasm"/>
    <property type="evidence" value="ECO:0007669"/>
    <property type="project" value="UniProtKB-SubCell"/>
</dbReference>
<evidence type="ECO:0000256" key="6">
    <source>
        <dbReference type="ARBA" id="ARBA00023146"/>
    </source>
</evidence>
<gene>
    <name evidence="8 11" type="primary">hisS</name>
    <name evidence="11" type="ORF">DRO07_01095</name>
</gene>
<feature type="binding site" evidence="9">
    <location>
        <position position="123"/>
    </location>
    <ligand>
        <name>L-histidine</name>
        <dbReference type="ChEBI" id="CHEBI:57595"/>
    </ligand>
</feature>
<dbReference type="HAMAP" id="MF_00127">
    <property type="entry name" value="His_tRNA_synth"/>
    <property type="match status" value="1"/>
</dbReference>
<dbReference type="EC" id="6.1.1.21" evidence="8"/>
<evidence type="ECO:0000256" key="3">
    <source>
        <dbReference type="ARBA" id="ARBA00022741"/>
    </source>
</evidence>
<dbReference type="GO" id="GO:0004821">
    <property type="term" value="F:histidine-tRNA ligase activity"/>
    <property type="evidence" value="ECO:0007669"/>
    <property type="project" value="UniProtKB-UniRule"/>
</dbReference>
<feature type="binding site" evidence="9">
    <location>
        <begin position="80"/>
        <end position="82"/>
    </location>
    <ligand>
        <name>L-histidine</name>
        <dbReference type="ChEBI" id="CHEBI:57595"/>
    </ligand>
</feature>
<feature type="binding site" evidence="9">
    <location>
        <position position="263"/>
    </location>
    <ligand>
        <name>L-histidine</name>
        <dbReference type="ChEBI" id="CHEBI:57595"/>
    </ligand>
</feature>
<accession>A0A497JHD7</accession>
<organism evidence="11 12">
    <name type="scientific">Candidatus Iainarchaeum sp</name>
    <dbReference type="NCBI Taxonomy" id="3101447"/>
    <lineage>
        <taxon>Archaea</taxon>
        <taxon>Candidatus Iainarchaeota</taxon>
        <taxon>Candidatus Iainarchaeia</taxon>
        <taxon>Candidatus Iainarchaeales</taxon>
        <taxon>Candidatus Iainarchaeaceae</taxon>
        <taxon>Candidatus Iainarchaeum</taxon>
    </lineage>
</organism>
<evidence type="ECO:0000259" key="10">
    <source>
        <dbReference type="PROSITE" id="PS50862"/>
    </source>
</evidence>
<comment type="catalytic activity">
    <reaction evidence="7 8">
        <text>tRNA(His) + L-histidine + ATP = L-histidyl-tRNA(His) + AMP + diphosphate + H(+)</text>
        <dbReference type="Rhea" id="RHEA:17313"/>
        <dbReference type="Rhea" id="RHEA-COMP:9665"/>
        <dbReference type="Rhea" id="RHEA-COMP:9689"/>
        <dbReference type="ChEBI" id="CHEBI:15378"/>
        <dbReference type="ChEBI" id="CHEBI:30616"/>
        <dbReference type="ChEBI" id="CHEBI:33019"/>
        <dbReference type="ChEBI" id="CHEBI:57595"/>
        <dbReference type="ChEBI" id="CHEBI:78442"/>
        <dbReference type="ChEBI" id="CHEBI:78527"/>
        <dbReference type="ChEBI" id="CHEBI:456215"/>
        <dbReference type="EC" id="6.1.1.21"/>
    </reaction>
</comment>
<dbReference type="CDD" id="cd00859">
    <property type="entry name" value="HisRS_anticodon"/>
    <property type="match status" value="1"/>
</dbReference>
<dbReference type="InterPro" id="IPR015807">
    <property type="entry name" value="His-tRNA-ligase"/>
</dbReference>
<evidence type="ECO:0000256" key="4">
    <source>
        <dbReference type="ARBA" id="ARBA00022840"/>
    </source>
</evidence>
<dbReference type="PIRSF" id="PIRSF001549">
    <property type="entry name" value="His-tRNA_synth"/>
    <property type="match status" value="1"/>
</dbReference>
<keyword evidence="2 8" id="KW-0436">Ligase</keyword>
<comment type="subcellular location">
    <subcellularLocation>
        <location evidence="8">Cytoplasm</location>
    </subcellularLocation>
</comment>
<dbReference type="InterPro" id="IPR036621">
    <property type="entry name" value="Anticodon-bd_dom_sf"/>
</dbReference>
<dbReference type="InterPro" id="IPR004154">
    <property type="entry name" value="Anticodon-bd"/>
</dbReference>
<dbReference type="Gene3D" id="3.30.930.10">
    <property type="entry name" value="Bira Bifunctional Protein, Domain 2"/>
    <property type="match status" value="1"/>
</dbReference>
<feature type="binding site" evidence="9">
    <location>
        <position position="127"/>
    </location>
    <ligand>
        <name>L-histidine</name>
        <dbReference type="ChEBI" id="CHEBI:57595"/>
    </ligand>
</feature>
<protein>
    <recommendedName>
        <fullName evidence="8">Histidine--tRNA ligase</fullName>
        <ecNumber evidence="8">6.1.1.21</ecNumber>
    </recommendedName>
    <alternativeName>
        <fullName evidence="8">Histidyl-tRNA synthetase</fullName>
        <shortName evidence="8">HisRS</shortName>
    </alternativeName>
</protein>
<dbReference type="SUPFAM" id="SSF55681">
    <property type="entry name" value="Class II aaRS and biotin synthetases"/>
    <property type="match status" value="1"/>
</dbReference>
<evidence type="ECO:0000256" key="5">
    <source>
        <dbReference type="ARBA" id="ARBA00022917"/>
    </source>
</evidence>
<evidence type="ECO:0000256" key="1">
    <source>
        <dbReference type="ARBA" id="ARBA00008226"/>
    </source>
</evidence>
<proteinExistence type="inferred from homology"/>
<feature type="domain" description="Aminoacyl-transfer RNA synthetases class-II family profile" evidence="10">
    <location>
        <begin position="1"/>
        <end position="314"/>
    </location>
</feature>
<keyword evidence="4 8" id="KW-0067">ATP-binding</keyword>